<protein>
    <submittedName>
        <fullName evidence="1">Class I SAM-dependent methyltransferase</fullName>
    </submittedName>
</protein>
<keyword evidence="1" id="KW-0808">Transferase</keyword>
<dbReference type="KEGG" id="pmet:G4Y79_02245"/>
<accession>A0A7S8IFR4</accession>
<dbReference type="GO" id="GO:0032259">
    <property type="term" value="P:methylation"/>
    <property type="evidence" value="ECO:0007669"/>
    <property type="project" value="UniProtKB-KW"/>
</dbReference>
<name>A0A7S8IFR4_9CHLR</name>
<sequence>MSDNQAPVEHYTDEYFDKWNYADRPLGKFSMYWFARRYFAALIKRYAPPGGPERKLVEMGCGLGDLLSLLQDDFTCIGVDLIPRSIESTRRIAPRAEAYVGDATDFSRYADGELSVVVALHLVEHLPNPRQTLRDIYRALAPGGLFFFATPNPEYSLRRFKDRENDAIGKDKTHINCHVPQTWKQWSEETGFTVLKQFGDGLWDVPYVPILPKSVQFALFGLPAAAQLFTRTTLMPLSMGVNQINIVRK</sequence>
<dbReference type="Pfam" id="PF13489">
    <property type="entry name" value="Methyltransf_23"/>
    <property type="match status" value="1"/>
</dbReference>
<dbReference type="InterPro" id="IPR029063">
    <property type="entry name" value="SAM-dependent_MTases_sf"/>
</dbReference>
<dbReference type="GO" id="GO:0008168">
    <property type="term" value="F:methyltransferase activity"/>
    <property type="evidence" value="ECO:0007669"/>
    <property type="project" value="UniProtKB-KW"/>
</dbReference>
<dbReference type="Proteomes" id="UP000594468">
    <property type="component" value="Chromosome"/>
</dbReference>
<dbReference type="RefSeq" id="WP_195171285.1">
    <property type="nucleotide sequence ID" value="NZ_CP062983.1"/>
</dbReference>
<proteinExistence type="predicted"/>
<keyword evidence="1" id="KW-0489">Methyltransferase</keyword>
<dbReference type="Gene3D" id="3.40.50.150">
    <property type="entry name" value="Vaccinia Virus protein VP39"/>
    <property type="match status" value="1"/>
</dbReference>
<evidence type="ECO:0000313" key="2">
    <source>
        <dbReference type="Proteomes" id="UP000594468"/>
    </source>
</evidence>
<reference evidence="1 2" key="1">
    <citation type="submission" date="2020-02" db="EMBL/GenBank/DDBJ databases">
        <authorList>
            <person name="Zheng R.K."/>
            <person name="Sun C.M."/>
        </authorList>
    </citation>
    <scope>NUCLEOTIDE SEQUENCE [LARGE SCALE GENOMIC DNA]</scope>
    <source>
        <strain evidence="2">rifampicinis</strain>
    </source>
</reference>
<dbReference type="CDD" id="cd02440">
    <property type="entry name" value="AdoMet_MTases"/>
    <property type="match status" value="1"/>
</dbReference>
<keyword evidence="2" id="KW-1185">Reference proteome</keyword>
<dbReference type="PANTHER" id="PTHR43861">
    <property type="entry name" value="TRANS-ACONITATE 2-METHYLTRANSFERASE-RELATED"/>
    <property type="match status" value="1"/>
</dbReference>
<dbReference type="AlphaFoldDB" id="A0A7S8IFR4"/>
<gene>
    <name evidence="1" type="ORF">G4Y79_02245</name>
</gene>
<organism evidence="1 2">
    <name type="scientific">Phototrophicus methaneseepsis</name>
    <dbReference type="NCBI Taxonomy" id="2710758"/>
    <lineage>
        <taxon>Bacteria</taxon>
        <taxon>Bacillati</taxon>
        <taxon>Chloroflexota</taxon>
        <taxon>Candidatus Thermofontia</taxon>
        <taxon>Phototrophicales</taxon>
        <taxon>Phototrophicaceae</taxon>
        <taxon>Phototrophicus</taxon>
    </lineage>
</organism>
<dbReference type="EMBL" id="CP062983">
    <property type="protein sequence ID" value="QPC83218.1"/>
    <property type="molecule type" value="Genomic_DNA"/>
</dbReference>
<dbReference type="SUPFAM" id="SSF53335">
    <property type="entry name" value="S-adenosyl-L-methionine-dependent methyltransferases"/>
    <property type="match status" value="1"/>
</dbReference>
<evidence type="ECO:0000313" key="1">
    <source>
        <dbReference type="EMBL" id="QPC83218.1"/>
    </source>
</evidence>